<reference evidence="2 3" key="1">
    <citation type="journal article" date="2011" name="PLoS ONE">
        <title>Haloquadratum walsbyi: limited diversity in a global pond.</title>
        <authorList>
            <person name="Dyall-Smith M."/>
            <person name="Pfeiffer F."/>
            <person name="Klee K."/>
            <person name="Palm P."/>
            <person name="Gross K."/>
            <person name="Schuster S.C."/>
            <person name="Rampp M."/>
            <person name="Oesterhelt D."/>
        </authorList>
    </citation>
    <scope>NUCLEOTIDE SEQUENCE [LARGE SCALE GENOMIC DNA]</scope>
    <source>
        <strain evidence="3">DSM 16854 / JCM 12705 / C23</strain>
    </source>
</reference>
<dbReference type="InterPro" id="IPR007064">
    <property type="entry name" value="Nmd3_N"/>
</dbReference>
<evidence type="ECO:0000313" key="2">
    <source>
        <dbReference type="EMBL" id="CCC41694.1"/>
    </source>
</evidence>
<organism evidence="2 3">
    <name type="scientific">Haloquadratum walsbyi (strain DSM 16854 / JCM 12705 / C23)</name>
    <dbReference type="NCBI Taxonomy" id="768065"/>
    <lineage>
        <taxon>Archaea</taxon>
        <taxon>Methanobacteriati</taxon>
        <taxon>Methanobacteriota</taxon>
        <taxon>Stenosarchaea group</taxon>
        <taxon>Halobacteria</taxon>
        <taxon>Halobacteriales</taxon>
        <taxon>Haloferacaceae</taxon>
        <taxon>Haloquadratum</taxon>
    </lineage>
</organism>
<dbReference type="PANTHER" id="PTHR12746">
    <property type="entry name" value="NONSENSE-MEDIATED MRNA DECAY PROTEIN 3"/>
    <property type="match status" value="1"/>
</dbReference>
<dbReference type="AlphaFoldDB" id="G0LFD1"/>
<accession>G0LFD1</accession>
<protein>
    <submittedName>
        <fullName evidence="2">NMD3 family protein</fullName>
    </submittedName>
</protein>
<dbReference type="InterPro" id="IPR039768">
    <property type="entry name" value="Nmd3"/>
</dbReference>
<feature type="domain" description="Nmd3 N-terminal" evidence="1">
    <location>
        <begin position="7"/>
        <end position="253"/>
    </location>
</feature>
<dbReference type="OrthoDB" id="15051at2157"/>
<dbReference type="KEGG" id="hwc:Hqrw_3962"/>
<dbReference type="Proteomes" id="UP000007954">
    <property type="component" value="Chromosome"/>
</dbReference>
<evidence type="ECO:0000313" key="3">
    <source>
        <dbReference type="Proteomes" id="UP000007954"/>
    </source>
</evidence>
<dbReference type="GO" id="GO:0005737">
    <property type="term" value="C:cytoplasm"/>
    <property type="evidence" value="ECO:0007669"/>
    <property type="project" value="TreeGrafter"/>
</dbReference>
<proteinExistence type="predicted"/>
<gene>
    <name evidence="2" type="ordered locus">Hqrw_3962</name>
</gene>
<dbReference type="RefSeq" id="WP_014556999.1">
    <property type="nucleotide sequence ID" value="NC_017459.1"/>
</dbReference>
<dbReference type="GeneID" id="12448864"/>
<dbReference type="GO" id="GO:0043023">
    <property type="term" value="F:ribosomal large subunit binding"/>
    <property type="evidence" value="ECO:0007669"/>
    <property type="project" value="InterPro"/>
</dbReference>
<evidence type="ECO:0000259" key="1">
    <source>
        <dbReference type="Pfam" id="PF04981"/>
    </source>
</evidence>
<dbReference type="HOGENOM" id="CLU_065087_0_0_2"/>
<dbReference type="EMBL" id="FR746099">
    <property type="protein sequence ID" value="CCC41694.1"/>
    <property type="molecule type" value="Genomic_DNA"/>
</dbReference>
<name>G0LFD1_HALWC</name>
<dbReference type="Pfam" id="PF04981">
    <property type="entry name" value="NMD3"/>
    <property type="match status" value="1"/>
</dbReference>
<dbReference type="PANTHER" id="PTHR12746:SF2">
    <property type="entry name" value="60S RIBOSOMAL EXPORT PROTEIN NMD3"/>
    <property type="match status" value="1"/>
</dbReference>
<sequence length="381" mass="41492">MSSGEFCPRCGDVISKQPSSRPGAPHERDAVLCNDCYFADFELIDAPERLEVQVCARCGAVKDGSQWVDVDADDYTEVAIDRITESLGVHLSAEEIQWGVEPEQVDENTIRMHCTFSGVVRGTHQQERITVPVLISRQTCQRCGRIAGGYYASIVQVRARERTPTATEQQRGVEIAESYIADREATGDRDAFISEITTTDDGTDIKISTNQLGSGVAAQIVRELGGNVSEYPTLVTEDGDGNEVYRVTYAVRLPEFTPGDVIEPADEEGPVVVRSVQGNLKGVRATTGDSYEASFEDGIAPDAEHIGTVDDATETTVVAFEDTYAMQVLDPETYESKTVARPSYVDPDAATVPVIKSHQGLYVLPTSVVKINNKTKSTDPQ</sequence>